<name>A0A7G5E541_9SPHI</name>
<organism evidence="9 10">
    <name type="scientific">Sphingobacterium paramultivorum</name>
    <dbReference type="NCBI Taxonomy" id="2886510"/>
    <lineage>
        <taxon>Bacteria</taxon>
        <taxon>Pseudomonadati</taxon>
        <taxon>Bacteroidota</taxon>
        <taxon>Sphingobacteriia</taxon>
        <taxon>Sphingobacteriales</taxon>
        <taxon>Sphingobacteriaceae</taxon>
        <taxon>Sphingobacterium</taxon>
    </lineage>
</organism>
<comment type="subcellular location">
    <subcellularLocation>
        <location evidence="1">Cell membrane</location>
        <topology evidence="1">Multi-pass membrane protein</topology>
    </subcellularLocation>
</comment>
<feature type="domain" description="ABC3 transporter permease C-terminal" evidence="7">
    <location>
        <begin position="671"/>
        <end position="783"/>
    </location>
</feature>
<feature type="domain" description="ABC3 transporter permease C-terminal" evidence="7">
    <location>
        <begin position="290"/>
        <end position="397"/>
    </location>
</feature>
<gene>
    <name evidence="9" type="ORF">HS960_16285</name>
</gene>
<evidence type="ECO:0000256" key="1">
    <source>
        <dbReference type="ARBA" id="ARBA00004651"/>
    </source>
</evidence>
<protein>
    <submittedName>
        <fullName evidence="9">ABC transporter permease</fullName>
    </submittedName>
</protein>
<feature type="transmembrane region" description="Helical" evidence="6">
    <location>
        <begin position="668"/>
        <end position="690"/>
    </location>
</feature>
<evidence type="ECO:0000313" key="10">
    <source>
        <dbReference type="Proteomes" id="UP000515450"/>
    </source>
</evidence>
<feature type="transmembrane region" description="Helical" evidence="6">
    <location>
        <begin position="755"/>
        <end position="777"/>
    </location>
</feature>
<keyword evidence="3 6" id="KW-0812">Transmembrane</keyword>
<evidence type="ECO:0000256" key="2">
    <source>
        <dbReference type="ARBA" id="ARBA00022475"/>
    </source>
</evidence>
<feature type="transmembrane region" description="Helical" evidence="6">
    <location>
        <begin position="427"/>
        <end position="445"/>
    </location>
</feature>
<feature type="transmembrane region" description="Helical" evidence="6">
    <location>
        <begin position="285"/>
        <end position="311"/>
    </location>
</feature>
<dbReference type="InterPro" id="IPR050250">
    <property type="entry name" value="Macrolide_Exporter_MacB"/>
</dbReference>
<evidence type="ECO:0000313" key="9">
    <source>
        <dbReference type="EMBL" id="QMV69116.1"/>
    </source>
</evidence>
<dbReference type="GO" id="GO:0022857">
    <property type="term" value="F:transmembrane transporter activity"/>
    <property type="evidence" value="ECO:0007669"/>
    <property type="project" value="TreeGrafter"/>
</dbReference>
<dbReference type="InterPro" id="IPR025857">
    <property type="entry name" value="MacB_PCD"/>
</dbReference>
<dbReference type="Pfam" id="PF12704">
    <property type="entry name" value="MacB_PCD"/>
    <property type="match status" value="2"/>
</dbReference>
<feature type="transmembrane region" description="Helical" evidence="6">
    <location>
        <begin position="332"/>
        <end position="358"/>
    </location>
</feature>
<dbReference type="AlphaFoldDB" id="A0A7G5E541"/>
<dbReference type="Pfam" id="PF02687">
    <property type="entry name" value="FtsX"/>
    <property type="match status" value="2"/>
</dbReference>
<feature type="transmembrane region" description="Helical" evidence="6">
    <location>
        <begin position="720"/>
        <end position="743"/>
    </location>
</feature>
<accession>A0A7G5E541</accession>
<evidence type="ECO:0000256" key="3">
    <source>
        <dbReference type="ARBA" id="ARBA00022692"/>
    </source>
</evidence>
<evidence type="ECO:0000256" key="4">
    <source>
        <dbReference type="ARBA" id="ARBA00022989"/>
    </source>
</evidence>
<proteinExistence type="predicted"/>
<sequence length="791" mass="88774">MIKNAIKTGIRSLLTNKKFTLLNIAGLSISLTVVIVIALWITDELSFNKVFNNANRVYELSTNFDKENDQFVHAAPPPIALYGKLKIPAIQEACRISAGQDIQFNKDELMASEHGVYVDSTFNNVFDASTESLTPEKLFQGKQSIVITEKIANKYFKNENPLGQTLYLEVDPILKTGKQPFLITAVIKDFPSNSSIKADYLLPFELLASLSKEPLDEKWGNFQYYIYFLLKPGANPDQVAQQLTAIQKDNFQGNTLYTKFAFFLQKITQTNLYTPKGGDSGMQSVYIFAVIAFVILLVACINYVNLVTARVTKRIKEISIRKIIGAKRSHLFLQYLTESAVLFLISLGIATLLAYLAIPFFNVLAEKNIQFSLLSSELWFIFLLTFITTVLIAGIYPAVLFSSNNVLSQLKNNSTLFGNKNNLRKGLVVLQFCCTVILIITTFIFEKQLHYMRHKDLGYNKENVFLFEQKNFLPHYEAIRNELQHQQGILGVTAASNDISNIGSETADINWDGKDQLQSNFFIRRVAIDPNFTSVLDIKLAEGAGFTKNPSDSSHALLNETAIKQMGLKNPIGKTITFQGKTLTIVGVMKDFNFNDLKTAIKPCIFFSGMGYALGGMYIKTSPGHEEQALAAVQKLWNKYNPQSTFNYSFMDESFDKMYKKDIIHGKLVQLFAAITILLSCIGLSGLVLFSTESKLKEIGIRKTLGASKRDIVMMIGRDYMIPVIVSFLIAFPISWLIISKWLDNYVYRTSIDPWVFLLAAITTILLVVLTAGSVSLKAAMVNPTKILRDE</sequence>
<dbReference type="PANTHER" id="PTHR30572">
    <property type="entry name" value="MEMBRANE COMPONENT OF TRANSPORTER-RELATED"/>
    <property type="match status" value="1"/>
</dbReference>
<dbReference type="PANTHER" id="PTHR30572:SF18">
    <property type="entry name" value="ABC-TYPE MACROLIDE FAMILY EXPORT SYSTEM PERMEASE COMPONENT 2"/>
    <property type="match status" value="1"/>
</dbReference>
<keyword evidence="2" id="KW-1003">Cell membrane</keyword>
<evidence type="ECO:0000256" key="5">
    <source>
        <dbReference type="ARBA" id="ARBA00023136"/>
    </source>
</evidence>
<evidence type="ECO:0000256" key="6">
    <source>
        <dbReference type="SAM" id="Phobius"/>
    </source>
</evidence>
<keyword evidence="4 6" id="KW-1133">Transmembrane helix</keyword>
<dbReference type="GO" id="GO:0005886">
    <property type="term" value="C:plasma membrane"/>
    <property type="evidence" value="ECO:0007669"/>
    <property type="project" value="UniProtKB-SubCell"/>
</dbReference>
<evidence type="ECO:0000259" key="7">
    <source>
        <dbReference type="Pfam" id="PF02687"/>
    </source>
</evidence>
<feature type="transmembrane region" description="Helical" evidence="6">
    <location>
        <begin position="378"/>
        <end position="401"/>
    </location>
</feature>
<dbReference type="RefSeq" id="WP_182330054.1">
    <property type="nucleotide sequence ID" value="NZ_CP058555.1"/>
</dbReference>
<dbReference type="EMBL" id="CP058555">
    <property type="protein sequence ID" value="QMV69116.1"/>
    <property type="molecule type" value="Genomic_DNA"/>
</dbReference>
<dbReference type="InterPro" id="IPR003838">
    <property type="entry name" value="ABC3_permease_C"/>
</dbReference>
<feature type="domain" description="MacB-like periplasmic core" evidence="8">
    <location>
        <begin position="20"/>
        <end position="245"/>
    </location>
</feature>
<feature type="transmembrane region" description="Helical" evidence="6">
    <location>
        <begin position="21"/>
        <end position="41"/>
    </location>
</feature>
<keyword evidence="10" id="KW-1185">Reference proteome</keyword>
<keyword evidence="5 6" id="KW-0472">Membrane</keyword>
<evidence type="ECO:0000259" key="8">
    <source>
        <dbReference type="Pfam" id="PF12704"/>
    </source>
</evidence>
<feature type="domain" description="MacB-like periplasmic core" evidence="8">
    <location>
        <begin position="492"/>
        <end position="634"/>
    </location>
</feature>
<dbReference type="Proteomes" id="UP000515450">
    <property type="component" value="Chromosome"/>
</dbReference>
<reference evidence="9 10" key="1">
    <citation type="journal article" date="2020" name="G3 (Bethesda)">
        <title>CeMbio - The Caenorhabditis elegans Microbiome Resource.</title>
        <authorList>
            <person name="Dirksen P."/>
            <person name="Assie A."/>
            <person name="Zimmermann J."/>
            <person name="Zhang F."/>
            <person name="Tietje A.M."/>
            <person name="Marsh S.A."/>
            <person name="Felix M.A."/>
            <person name="Shapira M."/>
            <person name="Kaleta C."/>
            <person name="Schulenburg H."/>
            <person name="Samuel B."/>
        </authorList>
    </citation>
    <scope>NUCLEOTIDE SEQUENCE [LARGE SCALE GENOMIC DNA]</scope>
    <source>
        <strain evidence="9 10">BIGb0170</strain>
    </source>
</reference>